<dbReference type="NCBIfam" id="TIGR01766">
    <property type="entry name" value="IS200/IS605 family accessory protein TnpB-like domain"/>
    <property type="match status" value="1"/>
</dbReference>
<dbReference type="PANTHER" id="PTHR30405">
    <property type="entry name" value="TRANSPOSASE"/>
    <property type="match status" value="1"/>
</dbReference>
<comment type="caution">
    <text evidence="3">The sequence shown here is derived from an EMBL/GenBank/DDBJ whole genome shotgun (WGS) entry which is preliminary data.</text>
</comment>
<proteinExistence type="predicted"/>
<dbReference type="Pfam" id="PF07282">
    <property type="entry name" value="Cas12f1-like_TNB"/>
    <property type="match status" value="1"/>
</dbReference>
<accession>A0A0G1Z1I8</accession>
<dbReference type="Proteomes" id="UP000034588">
    <property type="component" value="Unassembled WGS sequence"/>
</dbReference>
<evidence type="ECO:0000313" key="4">
    <source>
        <dbReference type="Proteomes" id="UP000034588"/>
    </source>
</evidence>
<dbReference type="NCBIfam" id="NF040570">
    <property type="entry name" value="guided_TnpB"/>
    <property type="match status" value="1"/>
</dbReference>
<dbReference type="InterPro" id="IPR051399">
    <property type="entry name" value="RNA-guided_DNA_endo/Transpos"/>
</dbReference>
<evidence type="ECO:0000313" key="3">
    <source>
        <dbReference type="EMBL" id="KKW12569.1"/>
    </source>
</evidence>
<evidence type="ECO:0000259" key="2">
    <source>
        <dbReference type="Pfam" id="PF07282"/>
    </source>
</evidence>
<evidence type="ECO:0000256" key="1">
    <source>
        <dbReference type="ARBA" id="ARBA00023125"/>
    </source>
</evidence>
<reference evidence="3 4" key="1">
    <citation type="journal article" date="2015" name="Nature">
        <title>rRNA introns, odd ribosomes, and small enigmatic genomes across a large radiation of phyla.</title>
        <authorList>
            <person name="Brown C.T."/>
            <person name="Hug L.A."/>
            <person name="Thomas B.C."/>
            <person name="Sharon I."/>
            <person name="Castelle C.J."/>
            <person name="Singh A."/>
            <person name="Wilkins M.J."/>
            <person name="Williams K.H."/>
            <person name="Banfield J.F."/>
        </authorList>
    </citation>
    <scope>NUCLEOTIDE SEQUENCE [LARGE SCALE GENOMIC DNA]</scope>
</reference>
<dbReference type="InterPro" id="IPR010095">
    <property type="entry name" value="Cas12f1-like_TNB"/>
</dbReference>
<dbReference type="GO" id="GO:0003677">
    <property type="term" value="F:DNA binding"/>
    <property type="evidence" value="ECO:0007669"/>
    <property type="project" value="UniProtKB-KW"/>
</dbReference>
<name>A0A0G1Z1I8_9BACT</name>
<keyword evidence="1" id="KW-0238">DNA-binding</keyword>
<feature type="domain" description="Cas12f1-like TNB" evidence="2">
    <location>
        <begin position="244"/>
        <end position="307"/>
    </location>
</feature>
<dbReference type="AlphaFoldDB" id="A0A0G1Z1I8"/>
<dbReference type="EMBL" id="LCQD01000011">
    <property type="protein sequence ID" value="KKW12569.1"/>
    <property type="molecule type" value="Genomic_DNA"/>
</dbReference>
<protein>
    <submittedName>
        <fullName evidence="3">Transposase related protein</fullName>
    </submittedName>
</protein>
<sequence length="336" mass="38168">MMLTFKIRHGKDLSKELRQAKQVAEFALRTRSRSSKDVKHIGLKGVIANQILRKYSCDKRAKQVKRVKLAVPGQSIKFDKENREIKISLLDLTMPYQFRNDFKKINQIELGNEYAYVSVTIEEPAVTPVTNYIGVDRNTTGHCVVIANPATGKVLKLGKSAEHTHKKYSKLRRKFQKAGELGKLKAVKRREHNIIKDLNHKISKKVVEVAKENNCGIRMEKLEGIRKTKKQTRSFRYSLNSWSFYQQQSMVDYKAKLQGVPTFYDEPAFTSQVCSRCGLLGVRSGKEFECPGCGHVDHADSNASFNIALGSERMSRLNAERDAFNGRTDAPREATA</sequence>
<organism evidence="3 4">
    <name type="scientific">Candidatus Gottesmanbacteria bacterium GW2011_GWB1_49_7</name>
    <dbReference type="NCBI Taxonomy" id="1618448"/>
    <lineage>
        <taxon>Bacteria</taxon>
        <taxon>Candidatus Gottesmaniibacteriota</taxon>
    </lineage>
</organism>
<dbReference type="PANTHER" id="PTHR30405:SF11">
    <property type="entry name" value="RNA-GUIDED DNA ENDONUCLEASE RV2885C-RELATED"/>
    <property type="match status" value="1"/>
</dbReference>
<gene>
    <name evidence="3" type="ORF">UY48_C0011G0016</name>
</gene>
<dbReference type="PATRIC" id="fig|1618448.3.peg.576"/>